<proteinExistence type="inferred from homology"/>
<dbReference type="RefSeq" id="WP_129967106.1">
    <property type="nucleotide sequence ID" value="NZ_RYUW01000024.1"/>
</dbReference>
<dbReference type="Gene3D" id="3.40.50.300">
    <property type="entry name" value="P-loop containing nucleotide triphosphate hydrolases"/>
    <property type="match status" value="1"/>
</dbReference>
<protein>
    <submittedName>
        <fullName evidence="4">ABC transporter ATP-binding protein</fullName>
    </submittedName>
</protein>
<evidence type="ECO:0000313" key="5">
    <source>
        <dbReference type="Proteomes" id="UP000292382"/>
    </source>
</evidence>
<keyword evidence="4" id="KW-0067">ATP-binding</keyword>
<sequence>MSDKQHDQQPDAVEELDELMTEDSAEPTMQYTIEYDDDKASAGELPASDAAGAEDDAPAASSHTDDAQDAGVPADDDAATDSPAATADDAPDAADATDADNTSASGATPTQTHAAVADSASSQTAADDADASDTADDDPGTPDANAAASAVALTLDRELRADPNNVDDSVFRAYPMFAMHDVTVADGKTGEHIWSHLSFQCEAGTAYGVLVDPADARRHDALVALMAGFAYPNEGEVMTKSTSFNELHPLELRGHRMGVLLQQYAMRGDLSAAANLEYVMDASNRNYLKPIPVLAQDLLTRVGFAQGGDDDSTQSERSRALVRTLDPVERARVMVARAIATDPDIVLADEPTATLDDTDASTILALLRAQVSSESKRRTVIVVTTDPGVAGQMDEMIDLTH</sequence>
<feature type="compositionally biased region" description="Acidic residues" evidence="2">
    <location>
        <begin position="12"/>
        <end position="25"/>
    </location>
</feature>
<dbReference type="InterPro" id="IPR003439">
    <property type="entry name" value="ABC_transporter-like_ATP-bd"/>
</dbReference>
<dbReference type="PANTHER" id="PTHR24220">
    <property type="entry name" value="IMPORT ATP-BINDING PROTEIN"/>
    <property type="match status" value="1"/>
</dbReference>
<feature type="compositionally biased region" description="Low complexity" evidence="2">
    <location>
        <begin position="99"/>
        <end position="126"/>
    </location>
</feature>
<accession>A0A4Q5AQH3</accession>
<dbReference type="EMBL" id="RYUW01000024">
    <property type="protein sequence ID" value="RYQ34600.1"/>
    <property type="molecule type" value="Genomic_DNA"/>
</dbReference>
<feature type="domain" description="ABC transporter" evidence="3">
    <location>
        <begin position="222"/>
        <end position="353"/>
    </location>
</feature>
<dbReference type="Proteomes" id="UP000292382">
    <property type="component" value="Unassembled WGS sequence"/>
</dbReference>
<feature type="compositionally biased region" description="Acidic residues" evidence="2">
    <location>
        <begin position="127"/>
        <end position="140"/>
    </location>
</feature>
<comment type="similarity">
    <text evidence="1">Belongs to the ABC transporter superfamily.</text>
</comment>
<dbReference type="PANTHER" id="PTHR24220:SF689">
    <property type="entry name" value="LIPOPROTEIN-RELEASING SYSTEM ATP-BINDING PROTEIN LOLD"/>
    <property type="match status" value="1"/>
</dbReference>
<dbReference type="GO" id="GO:0005886">
    <property type="term" value="C:plasma membrane"/>
    <property type="evidence" value="ECO:0007669"/>
    <property type="project" value="TreeGrafter"/>
</dbReference>
<organism evidence="4 5">
    <name type="scientific">Bifidobacterium pseudolongum subsp. globosum</name>
    <dbReference type="NCBI Taxonomy" id="1690"/>
    <lineage>
        <taxon>Bacteria</taxon>
        <taxon>Bacillati</taxon>
        <taxon>Actinomycetota</taxon>
        <taxon>Actinomycetes</taxon>
        <taxon>Bifidobacteriales</taxon>
        <taxon>Bifidobacteriaceae</taxon>
        <taxon>Bifidobacterium</taxon>
    </lineage>
</organism>
<evidence type="ECO:0000256" key="2">
    <source>
        <dbReference type="SAM" id="MobiDB-lite"/>
    </source>
</evidence>
<dbReference type="AlphaFoldDB" id="A0A4Q5AQH3"/>
<feature type="compositionally biased region" description="Acidic residues" evidence="2">
    <location>
        <begin position="89"/>
        <end position="98"/>
    </location>
</feature>
<dbReference type="SUPFAM" id="SSF52540">
    <property type="entry name" value="P-loop containing nucleoside triphosphate hydrolases"/>
    <property type="match status" value="1"/>
</dbReference>
<dbReference type="InterPro" id="IPR015854">
    <property type="entry name" value="ABC_transpr_LolD-like"/>
</dbReference>
<dbReference type="GO" id="GO:0016887">
    <property type="term" value="F:ATP hydrolysis activity"/>
    <property type="evidence" value="ECO:0007669"/>
    <property type="project" value="InterPro"/>
</dbReference>
<gene>
    <name evidence="4" type="ORF">PG2003B_1659</name>
</gene>
<name>A0A4Q5AQH3_9BIFI</name>
<dbReference type="GO" id="GO:0005524">
    <property type="term" value="F:ATP binding"/>
    <property type="evidence" value="ECO:0007669"/>
    <property type="project" value="UniProtKB-KW"/>
</dbReference>
<comment type="caution">
    <text evidence="4">The sequence shown here is derived from an EMBL/GenBank/DDBJ whole genome shotgun (WGS) entry which is preliminary data.</text>
</comment>
<evidence type="ECO:0000259" key="3">
    <source>
        <dbReference type="Pfam" id="PF00005"/>
    </source>
</evidence>
<keyword evidence="4" id="KW-0547">Nucleotide-binding</keyword>
<dbReference type="GO" id="GO:0022857">
    <property type="term" value="F:transmembrane transporter activity"/>
    <property type="evidence" value="ECO:0007669"/>
    <property type="project" value="TreeGrafter"/>
</dbReference>
<evidence type="ECO:0000313" key="4">
    <source>
        <dbReference type="EMBL" id="RYQ34600.1"/>
    </source>
</evidence>
<feature type="region of interest" description="Disordered" evidence="2">
    <location>
        <begin position="1"/>
        <end position="145"/>
    </location>
</feature>
<reference evidence="4 5" key="1">
    <citation type="submission" date="2018-12" db="EMBL/GenBank/DDBJ databases">
        <title>Unveiling genomic diversity among members of the Bifidobacterium pseudolongum species, a widely distributed gut commensal of the animal kingdom.</title>
        <authorList>
            <person name="Lugli G.A."/>
            <person name="Duranti S."/>
            <person name="Albert K."/>
            <person name="Mancabelli L."/>
            <person name="Napoli S."/>
            <person name="Viappiani A."/>
            <person name="Anzalone R."/>
            <person name="Longhi G."/>
            <person name="Milani C."/>
            <person name="Turroni F."/>
            <person name="Alessandri G."/>
            <person name="Sela D.A."/>
            <person name="Van Sinderen D."/>
            <person name="Ventura M."/>
        </authorList>
    </citation>
    <scope>NUCLEOTIDE SEQUENCE [LARGE SCALE GENOMIC DNA]</scope>
    <source>
        <strain evidence="4 5">2003B</strain>
    </source>
</reference>
<evidence type="ECO:0000256" key="1">
    <source>
        <dbReference type="ARBA" id="ARBA00005417"/>
    </source>
</evidence>
<dbReference type="InterPro" id="IPR027417">
    <property type="entry name" value="P-loop_NTPase"/>
</dbReference>
<dbReference type="Pfam" id="PF00005">
    <property type="entry name" value="ABC_tran"/>
    <property type="match status" value="1"/>
</dbReference>